<dbReference type="GO" id="GO:0045944">
    <property type="term" value="P:positive regulation of transcription by RNA polymerase II"/>
    <property type="evidence" value="ECO:0007669"/>
    <property type="project" value="TreeGrafter"/>
</dbReference>
<feature type="region of interest" description="Disordered" evidence="1">
    <location>
        <begin position="232"/>
        <end position="312"/>
    </location>
</feature>
<feature type="region of interest" description="Disordered" evidence="1">
    <location>
        <begin position="352"/>
        <end position="377"/>
    </location>
</feature>
<dbReference type="GO" id="GO:0016592">
    <property type="term" value="C:mediator complex"/>
    <property type="evidence" value="ECO:0007669"/>
    <property type="project" value="TreeGrafter"/>
</dbReference>
<evidence type="ECO:0000313" key="3">
    <source>
        <dbReference type="EMBL" id="CDJ64077.1"/>
    </source>
</evidence>
<feature type="compositionally biased region" description="Low complexity" evidence="1">
    <location>
        <begin position="359"/>
        <end position="377"/>
    </location>
</feature>
<dbReference type="PANTHER" id="PTHR46007:SF8">
    <property type="entry name" value="C2H2-TYPE DOMAIN-CONTAINING PROTEIN"/>
    <property type="match status" value="1"/>
</dbReference>
<dbReference type="RefSeq" id="XP_013432544.1">
    <property type="nucleotide sequence ID" value="XM_013577090.1"/>
</dbReference>
<accession>U6MIP0</accession>
<evidence type="ECO:0000313" key="4">
    <source>
        <dbReference type="Proteomes" id="UP000030754"/>
    </source>
</evidence>
<feature type="compositionally biased region" description="Low complexity" evidence="1">
    <location>
        <begin position="54"/>
        <end position="75"/>
    </location>
</feature>
<dbReference type="SUPFAM" id="SSF49899">
    <property type="entry name" value="Concanavalin A-like lectins/glucanases"/>
    <property type="match status" value="1"/>
</dbReference>
<evidence type="ECO:0000256" key="1">
    <source>
        <dbReference type="SAM" id="MobiDB-lite"/>
    </source>
</evidence>
<dbReference type="InterPro" id="IPR051647">
    <property type="entry name" value="Mediator_comp_sub12"/>
</dbReference>
<feature type="compositionally biased region" description="Low complexity" evidence="1">
    <location>
        <begin position="1169"/>
        <end position="1179"/>
    </location>
</feature>
<dbReference type="GO" id="GO:0003713">
    <property type="term" value="F:transcription coactivator activity"/>
    <property type="evidence" value="ECO:0007669"/>
    <property type="project" value="TreeGrafter"/>
</dbReference>
<feature type="domain" description="SPRY" evidence="2">
    <location>
        <begin position="771"/>
        <end position="1017"/>
    </location>
</feature>
<dbReference type="OrthoDB" id="10266026at2759"/>
<protein>
    <recommendedName>
        <fullName evidence="2">SPRY domain-containing protein</fullName>
    </recommendedName>
</protein>
<sequence length="1711" mass="182163">MQNLPAAVADVAPKGYGTAFGPPGANQQETEEQQQHSIQFPGQQQHISVREHQPSLQQQPQAAQQQQQHEPQQRQVDLEAHVPLKSAAEPKQAKSQETALCGPLQSSPVGRSGAIVQPKAERGLSSASPEASRASTSPPSSSSDGGSGAADCTQCRNRHFHPPKVVAAPAQSQEELLRLPEQPQLRLDLLKHPEALHYHCTVPSDSRNAGGKAFWWTAAAQRELFLNPYDLAGFPREPRGPPEKRRLAERGAVSVDLGARIHKAPRLQRHDQQQQQQGESRSEEQPGTKHCGNGSGTCNTPAHSSSHSSSSTTCSRCSGLKLAFDLPRELHAAENSPYSVATSKGPPIGAALRRRRQQRQQQQQHFSDDSSASSGSDIAAGDLLPDVYLKLAKQPRPRRALGMEADWLMRLQDPPQGIEALDVFAAAAAAAAAPAALMTPLASPCALAALFNTTEASSDAPNCASSNRSFSNFSSTSTASCGTVSSTGSKGDPTELETALDPRAPYRPQTYLERIAAFARRRARTAPALRLSLPQQQQQQQQQQHCQQKQPLPLLAALISRSLLGQGRDATTPAAGGTSSSPHHHHPPRPRKKGLRPLQDEAHQLDSRLLRKSLRCFGRSKGGLSRSSSSSSSSGRIFADFAAVKTRLVGLAFGDIPFDPDGLWLRAQQQQQRQQRQQQPQMIDADSQQLQQQQRGERMDAPQTSTLPLMQAAMRRVRLSAKYRHPSVRISNNCGSSGGSSMGRPQGVSFWQKASIDLGCGVVLATHAASAGSFYFEVLVGPVPSQQQQEQLLLQSKGGISKQQLLQQQQRQLQASSQCDLRVGWSTRRHPPSAPLGATRDSVALTLRGKAAWAGVELPCCFPPLKEGDVVGCCIRLLQSDQDQQPKPQQPQAAAAGSRPAAAQAPSAASASAATNGEAAAAPAGDAYAVSCLMDVDRLAQGFLRSAAGLSEGNKGAQGFREAPVGSHVQFTVNGRPLGLCCFEGSNSGGCLLADEYFPAVSLMGCASCCVNFGPSFCYAPPPSDPPYSPSCLLPLPVAPPLTYDVYPLLLLPQQLLADPQLNLLRPRTLADFLEQRVLHPQQQQEAKCQQRHQQDCLLHGVPIQCEALDYARSETHAAVENSVEASETEGSQGLLNEKEQEQQRRDQLSNELKDSSRGLGFSTQQDKTASSSNTANSSRSCGCRCSTDKTSNSQARADDRAVAAILRAASSLVLSPEELSQLQKGLRRQRQQQHLLHSIHQCAFESQLRSCREVLDAAAQQWGTRRAYRLRRKMPWARHRSNLRSSSSSWCSGSDSSSSSDESVRSADPSTADVSTRDKGPLQQGQAQETQSSSLLAAPASEEAAVEGSIVSEAAAPPLPKDSSSSCSSRCAGAPYVDFRHPCSVLFSFLLPTLQGLYPPCSPRSLATSRPQTAAGEMNARDLTAAGDAIPATEAAAAWKRFARLFWMVVAPLDSQRRPLNPAVFINNEAVAAQRKSRPCAAARAAAAVGATHAASGGSLGGAASGSDSTAKGTGSVGTSSQPTGRSGRPGGAPARRKGGSVGGSQCTASTAAAVSYETVQVGQLLLRVPQGCLADSGDEDAQLPPEAAPEALKGKRTAAGGAASVAFSEDDESAVGAALIEPLPLPLVLQRRLGLKPRQLMEALGCRFRVLSRQLAGSHAAIAGVSCIYTAVVRLRHLQAKAQAAEEEAAKDVACEFWIEQHAGALCGL</sequence>
<feature type="compositionally biased region" description="Basic and acidic residues" evidence="1">
    <location>
        <begin position="1137"/>
        <end position="1157"/>
    </location>
</feature>
<dbReference type="InterPro" id="IPR013320">
    <property type="entry name" value="ConA-like_dom_sf"/>
</dbReference>
<feature type="compositionally biased region" description="Low complexity" evidence="1">
    <location>
        <begin position="668"/>
        <end position="681"/>
    </location>
</feature>
<feature type="region of interest" description="Disordered" evidence="1">
    <location>
        <begin position="567"/>
        <end position="597"/>
    </location>
</feature>
<feature type="compositionally biased region" description="Polar residues" evidence="1">
    <location>
        <begin position="35"/>
        <end position="47"/>
    </location>
</feature>
<feature type="compositionally biased region" description="Low complexity" evidence="1">
    <location>
        <begin position="1506"/>
        <end position="1515"/>
    </location>
</feature>
<feature type="compositionally biased region" description="Basic residues" evidence="1">
    <location>
        <begin position="582"/>
        <end position="595"/>
    </location>
</feature>
<keyword evidence="4" id="KW-1185">Reference proteome</keyword>
<reference evidence="3" key="1">
    <citation type="submission" date="2013-10" db="EMBL/GenBank/DDBJ databases">
        <title>Genomic analysis of the causative agents of coccidiosis in chickens.</title>
        <authorList>
            <person name="Reid A.J."/>
            <person name="Blake D."/>
            <person name="Billington K."/>
            <person name="Browne H."/>
            <person name="Dunn M."/>
            <person name="Hung S."/>
            <person name="Kawahara F."/>
            <person name="Miranda-Saavedra D."/>
            <person name="Mourier T."/>
            <person name="Nagra H."/>
            <person name="Otto T.D."/>
            <person name="Rawlings N."/>
            <person name="Sanchez A."/>
            <person name="Sanders M."/>
            <person name="Subramaniam C."/>
            <person name="Tay Y."/>
            <person name="Dear P."/>
            <person name="Doerig C."/>
            <person name="Gruber A."/>
            <person name="Parkinson J."/>
            <person name="Shirley M."/>
            <person name="Wan K.L."/>
            <person name="Berriman M."/>
            <person name="Tomley F."/>
            <person name="Pain A."/>
        </authorList>
    </citation>
    <scope>NUCLEOTIDE SEQUENCE [LARGE SCALE GENOMIC DNA]</scope>
    <source>
        <strain evidence="3">Houghton</strain>
    </source>
</reference>
<feature type="compositionally biased region" description="Basic and acidic residues" evidence="1">
    <location>
        <begin position="236"/>
        <end position="249"/>
    </location>
</feature>
<dbReference type="Gene3D" id="2.60.120.920">
    <property type="match status" value="1"/>
</dbReference>
<feature type="compositionally biased region" description="Polar residues" evidence="1">
    <location>
        <begin position="1124"/>
        <end position="1135"/>
    </location>
</feature>
<feature type="region of interest" description="Disordered" evidence="1">
    <location>
        <begin position="667"/>
        <end position="707"/>
    </location>
</feature>
<dbReference type="EMBL" id="HG722903">
    <property type="protein sequence ID" value="CDJ64077.1"/>
    <property type="molecule type" value="Genomic_DNA"/>
</dbReference>
<dbReference type="Proteomes" id="UP000030754">
    <property type="component" value="Unassembled WGS sequence"/>
</dbReference>
<feature type="compositionally biased region" description="Low complexity" evidence="1">
    <location>
        <begin position="125"/>
        <end position="144"/>
    </location>
</feature>
<feature type="compositionally biased region" description="Low complexity" evidence="1">
    <location>
        <begin position="1284"/>
        <end position="1311"/>
    </location>
</feature>
<dbReference type="PANTHER" id="PTHR46007">
    <property type="entry name" value="MEDIATOR OF RNA POLYMERASE II TRANSCRIPTION SUBUNIT 12"/>
    <property type="match status" value="1"/>
</dbReference>
<feature type="region of interest" description="Disordered" evidence="1">
    <location>
        <begin position="1"/>
        <end position="156"/>
    </location>
</feature>
<feature type="region of interest" description="Disordered" evidence="1">
    <location>
        <begin position="1119"/>
        <end position="1197"/>
    </location>
</feature>
<dbReference type="VEuPathDB" id="ToxoDB:ENH_00060390"/>
<feature type="region of interest" description="Disordered" evidence="1">
    <location>
        <begin position="882"/>
        <end position="910"/>
    </location>
</feature>
<organism evidence="3 4">
    <name type="scientific">Eimeria necatrix</name>
    <dbReference type="NCBI Taxonomy" id="51315"/>
    <lineage>
        <taxon>Eukaryota</taxon>
        <taxon>Sar</taxon>
        <taxon>Alveolata</taxon>
        <taxon>Apicomplexa</taxon>
        <taxon>Conoidasida</taxon>
        <taxon>Coccidia</taxon>
        <taxon>Eucoccidiorida</taxon>
        <taxon>Eimeriorina</taxon>
        <taxon>Eimeriidae</taxon>
        <taxon>Eimeria</taxon>
    </lineage>
</organism>
<feature type="compositionally biased region" description="Polar residues" evidence="1">
    <location>
        <begin position="93"/>
        <end position="109"/>
    </location>
</feature>
<feature type="region of interest" description="Disordered" evidence="1">
    <location>
        <begin position="473"/>
        <end position="502"/>
    </location>
</feature>
<feature type="region of interest" description="Disordered" evidence="1">
    <location>
        <begin position="1284"/>
        <end position="1340"/>
    </location>
</feature>
<reference evidence="3" key="2">
    <citation type="submission" date="2013-10" db="EMBL/GenBank/DDBJ databases">
        <authorList>
            <person name="Aslett M."/>
        </authorList>
    </citation>
    <scope>NUCLEOTIDE SEQUENCE [LARGE SCALE GENOMIC DNA]</scope>
    <source>
        <strain evidence="3">Houghton</strain>
    </source>
</reference>
<proteinExistence type="predicted"/>
<dbReference type="SMART" id="SM00449">
    <property type="entry name" value="SPRY"/>
    <property type="match status" value="1"/>
</dbReference>
<name>U6MIP0_9EIME</name>
<feature type="compositionally biased region" description="Low complexity" evidence="1">
    <location>
        <begin position="303"/>
        <end position="312"/>
    </location>
</feature>
<dbReference type="InterPro" id="IPR003877">
    <property type="entry name" value="SPRY_dom"/>
</dbReference>
<dbReference type="GeneID" id="25476179"/>
<dbReference type="InterPro" id="IPR043136">
    <property type="entry name" value="B30.2/SPRY_sf"/>
</dbReference>
<evidence type="ECO:0000259" key="2">
    <source>
        <dbReference type="SMART" id="SM00449"/>
    </source>
</evidence>
<feature type="region of interest" description="Disordered" evidence="1">
    <location>
        <begin position="1497"/>
        <end position="1546"/>
    </location>
</feature>
<gene>
    <name evidence="3" type="ORF">ENH_00060390</name>
</gene>